<dbReference type="Pfam" id="PF19561">
    <property type="entry name" value="DUF6083"/>
    <property type="match status" value="1"/>
</dbReference>
<dbReference type="InterPro" id="IPR045729">
    <property type="entry name" value="DUF6083"/>
</dbReference>
<evidence type="ECO:0000256" key="1">
    <source>
        <dbReference type="SAM" id="MobiDB-lite"/>
    </source>
</evidence>
<dbReference type="EMBL" id="BMTD01000005">
    <property type="protein sequence ID" value="GGU92063.1"/>
    <property type="molecule type" value="Genomic_DNA"/>
</dbReference>
<proteinExistence type="predicted"/>
<feature type="region of interest" description="Disordered" evidence="1">
    <location>
        <begin position="138"/>
        <end position="161"/>
    </location>
</feature>
<name>A0A918MAE6_9ACTN</name>
<feature type="compositionally biased region" description="Basic and acidic residues" evidence="1">
    <location>
        <begin position="138"/>
        <end position="150"/>
    </location>
</feature>
<dbReference type="AlphaFoldDB" id="A0A918MAE6"/>
<reference evidence="2" key="2">
    <citation type="submission" date="2020-09" db="EMBL/GenBank/DDBJ databases">
        <authorList>
            <person name="Sun Q."/>
            <person name="Ohkuma M."/>
        </authorList>
    </citation>
    <scope>NUCLEOTIDE SEQUENCE</scope>
    <source>
        <strain evidence="2">JCM 4369</strain>
    </source>
</reference>
<evidence type="ECO:0000313" key="3">
    <source>
        <dbReference type="Proteomes" id="UP000618795"/>
    </source>
</evidence>
<comment type="caution">
    <text evidence="2">The sequence shown here is derived from an EMBL/GenBank/DDBJ whole genome shotgun (WGS) entry which is preliminary data.</text>
</comment>
<keyword evidence="3" id="KW-1185">Reference proteome</keyword>
<evidence type="ECO:0000313" key="2">
    <source>
        <dbReference type="EMBL" id="GGU92063.1"/>
    </source>
</evidence>
<gene>
    <name evidence="2" type="ORF">GCM10010260_28280</name>
</gene>
<accession>A0A918MAE6</accession>
<feature type="region of interest" description="Disordered" evidence="1">
    <location>
        <begin position="1"/>
        <end position="49"/>
    </location>
</feature>
<reference evidence="2" key="1">
    <citation type="journal article" date="2014" name="Int. J. Syst. Evol. Microbiol.">
        <title>Complete genome sequence of Corynebacterium casei LMG S-19264T (=DSM 44701T), isolated from a smear-ripened cheese.</title>
        <authorList>
            <consortium name="US DOE Joint Genome Institute (JGI-PGF)"/>
            <person name="Walter F."/>
            <person name="Albersmeier A."/>
            <person name="Kalinowski J."/>
            <person name="Ruckert C."/>
        </authorList>
    </citation>
    <scope>NUCLEOTIDE SEQUENCE</scope>
    <source>
        <strain evidence="2">JCM 4369</strain>
    </source>
</reference>
<protein>
    <submittedName>
        <fullName evidence="2">Uncharacterized protein</fullName>
    </submittedName>
</protein>
<dbReference type="RefSeq" id="WP_191873844.1">
    <property type="nucleotide sequence ID" value="NZ_BMTD01000005.1"/>
</dbReference>
<organism evidence="2 3">
    <name type="scientific">Streptomyces filipinensis</name>
    <dbReference type="NCBI Taxonomy" id="66887"/>
    <lineage>
        <taxon>Bacteria</taxon>
        <taxon>Bacillati</taxon>
        <taxon>Actinomycetota</taxon>
        <taxon>Actinomycetes</taxon>
        <taxon>Kitasatosporales</taxon>
        <taxon>Streptomycetaceae</taxon>
        <taxon>Streptomyces</taxon>
    </lineage>
</organism>
<sequence length="161" mass="17323">MGVYDDSIIPLAGSDEQRQPLPGAPRSWENADRAQAALDGAIGPEPPSPPRCPHCGLAGERRPTYTGQHVLLEPGLVLPAHLVPGGHRWHVDSNGVAWNGGSEEPLPGARCRIPHHLACPGLSLDEIRPWRWLTEVRTENAGRARRRADEESGPTALPDAG</sequence>
<dbReference type="Proteomes" id="UP000618795">
    <property type="component" value="Unassembled WGS sequence"/>
</dbReference>